<protein>
    <submittedName>
        <fullName evidence="2">Nitroreductase family protein</fullName>
    </submittedName>
</protein>
<evidence type="ECO:0000313" key="3">
    <source>
        <dbReference type="Proteomes" id="UP000183376"/>
    </source>
</evidence>
<dbReference type="AlphaFoldDB" id="A0A1G9RIT5"/>
<reference evidence="2 3" key="1">
    <citation type="submission" date="2016-10" db="EMBL/GenBank/DDBJ databases">
        <authorList>
            <person name="de Groot N.N."/>
        </authorList>
    </citation>
    <scope>NUCLEOTIDE SEQUENCE [LARGE SCALE GENOMIC DNA]</scope>
    <source>
        <strain evidence="2 3">DSM 44149</strain>
    </source>
</reference>
<dbReference type="eggNOG" id="COG0778">
    <property type="taxonomic scope" value="Bacteria"/>
</dbReference>
<dbReference type="Proteomes" id="UP000183376">
    <property type="component" value="Chromosome I"/>
</dbReference>
<feature type="domain" description="Nitroreductase" evidence="1">
    <location>
        <begin position="264"/>
        <end position="425"/>
    </location>
</feature>
<dbReference type="OrthoDB" id="3723182at2"/>
<dbReference type="RefSeq" id="WP_081900840.1">
    <property type="nucleotide sequence ID" value="NZ_JOEF01000047.1"/>
</dbReference>
<dbReference type="InterPro" id="IPR029479">
    <property type="entry name" value="Nitroreductase"/>
</dbReference>
<dbReference type="GO" id="GO:0016491">
    <property type="term" value="F:oxidoreductase activity"/>
    <property type="evidence" value="ECO:0007669"/>
    <property type="project" value="InterPro"/>
</dbReference>
<dbReference type="InterPro" id="IPR000415">
    <property type="entry name" value="Nitroreductase-like"/>
</dbReference>
<proteinExistence type="predicted"/>
<sequence>MSQTMAATEFWERMSVRAPGAEPPGYRPTGTGLRHALAALETAAAVPSAGAIRPCENYVITTEADGLAAFHVDPARRRCARVAVPHSVTLAAAAAGLPVIPESGAHVVVVVRPWLSMRKYGDRGYLYAQLDAAHLATNLLGVAGEFGDAELRLRINRGPLAVLLGLAESCREAHSVVTLRPSGRVVTGVLAGWTVVDERQAGRGARVTPLEAACWAQLAPLLDEGWTGPSSPVRADTVVAPHERIRVSVPFGVGATWSRASRTRFSSKGFLRETVPADLVADALSAIQVLLPTDLPAQPGLHVSMLVRRVAGLRPGTYRLTGTGKRRLVGTLSDALVARLCMGQNHIGAASAVVLLHTARGDLVDSRRLLREQVFRAGATAQLLYLGAATAGIGITAVGGFDSAQWAHAARLPGDQEVLYVLALGADDETAPKLDRFSSAYAHNES</sequence>
<dbReference type="STRING" id="211114.SAMN04489726_0487"/>
<dbReference type="Gene3D" id="3.40.109.10">
    <property type="entry name" value="NADH Oxidase"/>
    <property type="match status" value="2"/>
</dbReference>
<dbReference type="Pfam" id="PF00881">
    <property type="entry name" value="Nitroreductase"/>
    <property type="match status" value="1"/>
</dbReference>
<dbReference type="PANTHER" id="PTHR43745:SF2">
    <property type="entry name" value="NITROREDUCTASE MJ1384-RELATED"/>
    <property type="match status" value="1"/>
</dbReference>
<dbReference type="PANTHER" id="PTHR43745">
    <property type="entry name" value="NITROREDUCTASE MJ1384-RELATED"/>
    <property type="match status" value="1"/>
</dbReference>
<organism evidence="2 3">
    <name type="scientific">Allokutzneria albata</name>
    <name type="common">Kibdelosporangium albatum</name>
    <dbReference type="NCBI Taxonomy" id="211114"/>
    <lineage>
        <taxon>Bacteria</taxon>
        <taxon>Bacillati</taxon>
        <taxon>Actinomycetota</taxon>
        <taxon>Actinomycetes</taxon>
        <taxon>Pseudonocardiales</taxon>
        <taxon>Pseudonocardiaceae</taxon>
        <taxon>Allokutzneria</taxon>
    </lineage>
</organism>
<keyword evidence="3" id="KW-1185">Reference proteome</keyword>
<evidence type="ECO:0000259" key="1">
    <source>
        <dbReference type="Pfam" id="PF00881"/>
    </source>
</evidence>
<dbReference type="SUPFAM" id="SSF55469">
    <property type="entry name" value="FMN-dependent nitroreductase-like"/>
    <property type="match status" value="2"/>
</dbReference>
<accession>A0A1G9RIT5</accession>
<dbReference type="EMBL" id="LT629701">
    <property type="protein sequence ID" value="SDM23081.1"/>
    <property type="molecule type" value="Genomic_DNA"/>
</dbReference>
<name>A0A1G9RIT5_ALLAB</name>
<evidence type="ECO:0000313" key="2">
    <source>
        <dbReference type="EMBL" id="SDM23081.1"/>
    </source>
</evidence>
<gene>
    <name evidence="2" type="ORF">SAMN04489726_0487</name>
</gene>
<dbReference type="InterPro" id="IPR052544">
    <property type="entry name" value="Bacteriocin_Proc_Enz"/>
</dbReference>